<accession>A0A0K2GBR8</accession>
<keyword evidence="1" id="KW-0238">DNA-binding</keyword>
<dbReference type="EMBL" id="CP011801">
    <property type="protein sequence ID" value="ALA58395.1"/>
    <property type="molecule type" value="Genomic_DNA"/>
</dbReference>
<dbReference type="CDD" id="cd17541">
    <property type="entry name" value="REC_CheB-like"/>
    <property type="match status" value="1"/>
</dbReference>
<evidence type="ECO:0000313" key="6">
    <source>
        <dbReference type="Proteomes" id="UP000069205"/>
    </source>
</evidence>
<dbReference type="PATRIC" id="fig|42253.5.peg.1949"/>
<evidence type="ECO:0000259" key="4">
    <source>
        <dbReference type="PROSITE" id="PS50110"/>
    </source>
</evidence>
<dbReference type="SUPFAM" id="SSF52172">
    <property type="entry name" value="CheY-like"/>
    <property type="match status" value="1"/>
</dbReference>
<dbReference type="Pfam" id="PF00072">
    <property type="entry name" value="Response_reg"/>
    <property type="match status" value="1"/>
</dbReference>
<dbReference type="SMART" id="SM00448">
    <property type="entry name" value="REC"/>
    <property type="match status" value="1"/>
</dbReference>
<evidence type="ECO:0000313" key="5">
    <source>
        <dbReference type="EMBL" id="ALA58395.1"/>
    </source>
</evidence>
<dbReference type="Gene3D" id="3.40.50.2300">
    <property type="match status" value="1"/>
</dbReference>
<dbReference type="OrthoDB" id="9801602at2"/>
<feature type="domain" description="Response regulatory" evidence="4">
    <location>
        <begin position="32"/>
        <end position="148"/>
    </location>
</feature>
<feature type="modified residue" description="4-aspartylphosphate" evidence="2">
    <location>
        <position position="83"/>
    </location>
</feature>
<dbReference type="PROSITE" id="PS50110">
    <property type="entry name" value="RESPONSE_REGULATORY"/>
    <property type="match status" value="1"/>
</dbReference>
<dbReference type="InterPro" id="IPR011006">
    <property type="entry name" value="CheY-like_superfamily"/>
</dbReference>
<feature type="region of interest" description="Disordered" evidence="3">
    <location>
        <begin position="1"/>
        <end position="30"/>
    </location>
</feature>
<dbReference type="Proteomes" id="UP000069205">
    <property type="component" value="Chromosome"/>
</dbReference>
<gene>
    <name evidence="5" type="ORF">NITMOv2_1978</name>
</gene>
<keyword evidence="6" id="KW-1185">Reference proteome</keyword>
<dbReference type="GO" id="GO:0000160">
    <property type="term" value="P:phosphorelay signal transduction system"/>
    <property type="evidence" value="ECO:0007669"/>
    <property type="project" value="InterPro"/>
</dbReference>
<keyword evidence="2" id="KW-0597">Phosphoprotein</keyword>
<proteinExistence type="predicted"/>
<dbReference type="InterPro" id="IPR001789">
    <property type="entry name" value="Sig_transdc_resp-reg_receiver"/>
</dbReference>
<dbReference type="KEGG" id="nmv:NITMOv2_1978"/>
<dbReference type="InterPro" id="IPR039420">
    <property type="entry name" value="WalR-like"/>
</dbReference>
<organism evidence="5 6">
    <name type="scientific">Nitrospira moscoviensis</name>
    <dbReference type="NCBI Taxonomy" id="42253"/>
    <lineage>
        <taxon>Bacteria</taxon>
        <taxon>Pseudomonadati</taxon>
        <taxon>Nitrospirota</taxon>
        <taxon>Nitrospiria</taxon>
        <taxon>Nitrospirales</taxon>
        <taxon>Nitrospiraceae</taxon>
        <taxon>Nitrospira</taxon>
    </lineage>
</organism>
<dbReference type="GO" id="GO:0003677">
    <property type="term" value="F:DNA binding"/>
    <property type="evidence" value="ECO:0007669"/>
    <property type="project" value="UniProtKB-KW"/>
</dbReference>
<reference evidence="5 6" key="1">
    <citation type="journal article" date="2015" name="Proc. Natl. Acad. Sci. U.S.A.">
        <title>Expanded metabolic versatility of ubiquitous nitrite-oxidizing bacteria from the genus Nitrospira.</title>
        <authorList>
            <person name="Koch H."/>
            <person name="Lucker S."/>
            <person name="Albertsen M."/>
            <person name="Kitzinger K."/>
            <person name="Herbold C."/>
            <person name="Spieck E."/>
            <person name="Nielsen P.H."/>
            <person name="Wagner M."/>
            <person name="Daims H."/>
        </authorList>
    </citation>
    <scope>NUCLEOTIDE SEQUENCE [LARGE SCALE GENOMIC DNA]</scope>
    <source>
        <strain evidence="5 6">NSP M-1</strain>
    </source>
</reference>
<evidence type="ECO:0000256" key="3">
    <source>
        <dbReference type="SAM" id="MobiDB-lite"/>
    </source>
</evidence>
<sequence>MIACAASDRPVEQRPAPAREPHPSSSTQPPCRILLVDDDEWTRQLWRDILESYPDMQVVGQAGDGREAVVLAAVHQPDVILMDIALPHIDGIEATHRIRKTCPHTAVIGITGEYAAPTYNAMRTAGAVAFVSKDQVMRIHDTIRLALGFSCDVP</sequence>
<evidence type="ECO:0000256" key="2">
    <source>
        <dbReference type="PROSITE-ProRule" id="PRU00169"/>
    </source>
</evidence>
<feature type="compositionally biased region" description="Basic and acidic residues" evidence="3">
    <location>
        <begin position="9"/>
        <end position="22"/>
    </location>
</feature>
<evidence type="ECO:0000256" key="1">
    <source>
        <dbReference type="ARBA" id="ARBA00023125"/>
    </source>
</evidence>
<protein>
    <recommendedName>
        <fullName evidence="4">Response regulatory domain-containing protein</fullName>
    </recommendedName>
</protein>
<dbReference type="RefSeq" id="WP_083447887.1">
    <property type="nucleotide sequence ID" value="NZ_CP011801.1"/>
</dbReference>
<dbReference type="PANTHER" id="PTHR43214">
    <property type="entry name" value="TWO-COMPONENT RESPONSE REGULATOR"/>
    <property type="match status" value="1"/>
</dbReference>
<dbReference type="AlphaFoldDB" id="A0A0K2GBR8"/>
<name>A0A0K2GBR8_NITMO</name>
<dbReference type="STRING" id="42253.NITMOv2_1978"/>